<comment type="caution">
    <text evidence="5">The sequence shown here is derived from an EMBL/GenBank/DDBJ whole genome shotgun (WGS) entry which is preliminary data.</text>
</comment>
<keyword evidence="6" id="KW-1185">Reference proteome</keyword>
<sequence>MIFCTLFLLISWVSFAFADIAITNPVEGTVWEPGKEIIIAWTTVAGANPDPEKIDITLMVGPATTMNVALMIGTGVDTKSGSLTWKVPSNLPPSSQYAIRAGDNNNVQYSHYFDVKEGGSTGSASAQPSNAKPSATAGSSRSSNVAMSTSGSLSAKSTLGSNSSTATQTSASKSPTVVLATSLSQPSKAGTAATSAPPGRPISMAMKDVPGSAIISILIIGALLIQ</sequence>
<dbReference type="EMBL" id="MCFE01000516">
    <property type="protein sequence ID" value="ORX88583.1"/>
    <property type="molecule type" value="Genomic_DNA"/>
</dbReference>
<reference evidence="5 6" key="1">
    <citation type="submission" date="2016-07" db="EMBL/GenBank/DDBJ databases">
        <title>Pervasive Adenine N6-methylation of Active Genes in Fungi.</title>
        <authorList>
            <consortium name="DOE Joint Genome Institute"/>
            <person name="Mondo S.J."/>
            <person name="Dannebaum R.O."/>
            <person name="Kuo R.C."/>
            <person name="Labutti K."/>
            <person name="Haridas S."/>
            <person name="Kuo A."/>
            <person name="Salamov A."/>
            <person name="Ahrendt S.R."/>
            <person name="Lipzen A."/>
            <person name="Sullivan W."/>
            <person name="Andreopoulos W.B."/>
            <person name="Clum A."/>
            <person name="Lindquist E."/>
            <person name="Daum C."/>
            <person name="Ramamoorthy G.K."/>
            <person name="Gryganskyi A."/>
            <person name="Culley D."/>
            <person name="Magnuson J.K."/>
            <person name="James T.Y."/>
            <person name="O'Malley M.A."/>
            <person name="Stajich J.E."/>
            <person name="Spatafora J.W."/>
            <person name="Visel A."/>
            <person name="Grigoriev I.V."/>
        </authorList>
    </citation>
    <scope>NUCLEOTIDE SEQUENCE [LARGE SCALE GENOMIC DNA]</scope>
    <source>
        <strain evidence="5 6">CBS 931.73</strain>
    </source>
</reference>
<evidence type="ECO:0000259" key="4">
    <source>
        <dbReference type="Pfam" id="PF10342"/>
    </source>
</evidence>
<evidence type="ECO:0000256" key="2">
    <source>
        <dbReference type="SAM" id="MobiDB-lite"/>
    </source>
</evidence>
<dbReference type="InterPro" id="IPR018466">
    <property type="entry name" value="Kre9/Knh1-like_N"/>
</dbReference>
<evidence type="ECO:0000313" key="5">
    <source>
        <dbReference type="EMBL" id="ORX88583.1"/>
    </source>
</evidence>
<feature type="signal peptide" evidence="3">
    <location>
        <begin position="1"/>
        <end position="18"/>
    </location>
</feature>
<keyword evidence="1 3" id="KW-0732">Signal</keyword>
<dbReference type="PANTHER" id="PTHR40633:SF1">
    <property type="entry name" value="GPI ANCHORED SERINE-THREONINE RICH PROTEIN (AFU_ORTHOLOGUE AFUA_1G03630)"/>
    <property type="match status" value="1"/>
</dbReference>
<dbReference type="Pfam" id="PF10342">
    <property type="entry name" value="Kre9_KNH"/>
    <property type="match status" value="1"/>
</dbReference>
<dbReference type="Proteomes" id="UP000193498">
    <property type="component" value="Unassembled WGS sequence"/>
</dbReference>
<feature type="chain" id="PRO_5011004614" description="Yeast cell wall synthesis Kre9/Knh1-like N-terminal domain-containing protein" evidence="3">
    <location>
        <begin position="19"/>
        <end position="226"/>
    </location>
</feature>
<evidence type="ECO:0000256" key="3">
    <source>
        <dbReference type="SAM" id="SignalP"/>
    </source>
</evidence>
<dbReference type="InParanoid" id="A0A1Y1XS81"/>
<proteinExistence type="predicted"/>
<dbReference type="OrthoDB" id="2260257at2759"/>
<dbReference type="AlphaFoldDB" id="A0A1Y1XS81"/>
<dbReference type="InterPro" id="IPR052982">
    <property type="entry name" value="SRP1/TIP1-like"/>
</dbReference>
<feature type="domain" description="Yeast cell wall synthesis Kre9/Knh1-like N-terminal" evidence="4">
    <location>
        <begin position="25"/>
        <end position="115"/>
    </location>
</feature>
<dbReference type="PANTHER" id="PTHR40633">
    <property type="entry name" value="MATRIX PROTEIN, PUTATIVE (AFU_ORTHOLOGUE AFUA_8G05410)-RELATED"/>
    <property type="match status" value="1"/>
</dbReference>
<evidence type="ECO:0000256" key="1">
    <source>
        <dbReference type="ARBA" id="ARBA00022729"/>
    </source>
</evidence>
<organism evidence="5 6">
    <name type="scientific">Basidiobolus meristosporus CBS 931.73</name>
    <dbReference type="NCBI Taxonomy" id="1314790"/>
    <lineage>
        <taxon>Eukaryota</taxon>
        <taxon>Fungi</taxon>
        <taxon>Fungi incertae sedis</taxon>
        <taxon>Zoopagomycota</taxon>
        <taxon>Entomophthoromycotina</taxon>
        <taxon>Basidiobolomycetes</taxon>
        <taxon>Basidiobolales</taxon>
        <taxon>Basidiobolaceae</taxon>
        <taxon>Basidiobolus</taxon>
    </lineage>
</organism>
<gene>
    <name evidence="5" type="ORF">K493DRAFT_306491</name>
</gene>
<feature type="compositionally biased region" description="Polar residues" evidence="2">
    <location>
        <begin position="179"/>
        <end position="194"/>
    </location>
</feature>
<feature type="region of interest" description="Disordered" evidence="2">
    <location>
        <begin position="118"/>
        <end position="201"/>
    </location>
</feature>
<accession>A0A1Y1XS81</accession>
<feature type="compositionally biased region" description="Polar residues" evidence="2">
    <location>
        <begin position="122"/>
        <end position="160"/>
    </location>
</feature>
<feature type="compositionally biased region" description="Low complexity" evidence="2">
    <location>
        <begin position="161"/>
        <end position="176"/>
    </location>
</feature>
<protein>
    <recommendedName>
        <fullName evidence="4">Yeast cell wall synthesis Kre9/Knh1-like N-terminal domain-containing protein</fullName>
    </recommendedName>
</protein>
<evidence type="ECO:0000313" key="6">
    <source>
        <dbReference type="Proteomes" id="UP000193498"/>
    </source>
</evidence>
<name>A0A1Y1XS81_9FUNG</name>